<dbReference type="PANTHER" id="PTHR13812:SF19">
    <property type="entry name" value="KETIMINE REDUCTASE MU-CRYSTALLIN"/>
    <property type="match status" value="1"/>
</dbReference>
<keyword evidence="4" id="KW-1185">Reference proteome</keyword>
<dbReference type="FunFam" id="3.40.50.720:FF:000311">
    <property type="entry name" value="Ornithine cyclodeaminase"/>
    <property type="match status" value="1"/>
</dbReference>
<feature type="compositionally biased region" description="Basic and acidic residues" evidence="2">
    <location>
        <begin position="8"/>
        <end position="23"/>
    </location>
</feature>
<organism evidence="3 4">
    <name type="scientific">Caulobacter radicis</name>
    <dbReference type="NCBI Taxonomy" id="2172650"/>
    <lineage>
        <taxon>Bacteria</taxon>
        <taxon>Pseudomonadati</taxon>
        <taxon>Pseudomonadota</taxon>
        <taxon>Alphaproteobacteria</taxon>
        <taxon>Caulobacterales</taxon>
        <taxon>Caulobacteraceae</taxon>
        <taxon>Caulobacter</taxon>
    </lineage>
</organism>
<feature type="compositionally biased region" description="Basic and acidic residues" evidence="2">
    <location>
        <begin position="35"/>
        <end position="45"/>
    </location>
</feature>
<dbReference type="GO" id="GO:0019752">
    <property type="term" value="P:carboxylic acid metabolic process"/>
    <property type="evidence" value="ECO:0007669"/>
    <property type="project" value="UniProtKB-ARBA"/>
</dbReference>
<feature type="region of interest" description="Disordered" evidence="2">
    <location>
        <begin position="119"/>
        <end position="139"/>
    </location>
</feature>
<accession>A0A2T9JX94</accession>
<dbReference type="GO" id="GO:0016491">
    <property type="term" value="F:oxidoreductase activity"/>
    <property type="evidence" value="ECO:0007669"/>
    <property type="project" value="UniProtKB-ARBA"/>
</dbReference>
<dbReference type="SUPFAM" id="SSF51735">
    <property type="entry name" value="NAD(P)-binding Rossmann-fold domains"/>
    <property type="match status" value="1"/>
</dbReference>
<feature type="region of interest" description="Disordered" evidence="2">
    <location>
        <begin position="329"/>
        <end position="357"/>
    </location>
</feature>
<dbReference type="EMBL" id="QDKP01000010">
    <property type="protein sequence ID" value="PVM88347.1"/>
    <property type="molecule type" value="Genomic_DNA"/>
</dbReference>
<dbReference type="Gene3D" id="3.30.1780.10">
    <property type="entry name" value="ornithine cyclodeaminase, domain 1"/>
    <property type="match status" value="1"/>
</dbReference>
<sequence>MAGRRLLHPREDRRGPDAGRASDHGLGFDGLRVGRPGEVRGEGGVRRRHLPLHPGFRRAGRRALLVQRPGQRLDHDHCSAGRALLWPDLVGAAGQVVGRRGHLAADAALQDLARRHGLSAHRHRLSPGRTQQLGRLGHSAVVPVRQRGQLRSRPERRDPGGALYLRGRAVPSGLGRHPAPHHRRGLAVHLLHQRLHRSQPGSGTVGPLGADRRPVVRRGADSAGRQAVGRPEVASRRLADLRRQGRPPAGFGQGLGQPVERLRLVDRPRLLGHGRRQRGLCRRALRRFRQHPADDDGQHRLRCAYQAAVLHHVRCARGDLQRRLAVHRLHQEPGRRARRRRGDDPWRHQRAAGHLPAAAHRGRLAEPQLLGMRFFDEAAVLQSLDLDGCRTAVREAMVALSAGQTRQLPRSIIPIGAGRLFGQMPGALLNGGYFGAKLISVFAEPDRPGRSAHQGVVVLFDAQSGQAVCVADAGAITQIRTAAGTAAATDALALPYAERLTLMGHGHQASAHIEALARVRPLREVRVWGRSLERAQAFCAQMAESTGLSVIAVEDAREAVADAQIVCTVTGAVEPVLMADWLTPGTHVNLVGASVASAAEAEAAVVSVGRYFVESRESARNGAGEFLRAIAAGLVSEDCIQAEIGEVFADPAAGRRSPSDITVYKSIGHAVQDLAATAYLYEQVR</sequence>
<gene>
    <name evidence="3" type="ORF">DDF65_02200</name>
</gene>
<comment type="similarity">
    <text evidence="1">Belongs to the ornithine cyclodeaminase/mu-crystallin family.</text>
</comment>
<feature type="region of interest" description="Disordered" evidence="2">
    <location>
        <begin position="1"/>
        <end position="49"/>
    </location>
</feature>
<dbReference type="Pfam" id="PF02423">
    <property type="entry name" value="OCD_Mu_crystall"/>
    <property type="match status" value="1"/>
</dbReference>
<evidence type="ECO:0000313" key="4">
    <source>
        <dbReference type="Proteomes" id="UP000244913"/>
    </source>
</evidence>
<name>A0A2T9JX94_9CAUL</name>
<evidence type="ECO:0000313" key="3">
    <source>
        <dbReference type="EMBL" id="PVM88347.1"/>
    </source>
</evidence>
<dbReference type="GO" id="GO:0005737">
    <property type="term" value="C:cytoplasm"/>
    <property type="evidence" value="ECO:0007669"/>
    <property type="project" value="TreeGrafter"/>
</dbReference>
<dbReference type="InterPro" id="IPR036291">
    <property type="entry name" value="NAD(P)-bd_dom_sf"/>
</dbReference>
<comment type="caution">
    <text evidence="3">The sequence shown here is derived from an EMBL/GenBank/DDBJ whole genome shotgun (WGS) entry which is preliminary data.</text>
</comment>
<dbReference type="Proteomes" id="UP000244913">
    <property type="component" value="Unassembled WGS sequence"/>
</dbReference>
<protein>
    <recommendedName>
        <fullName evidence="5">Ornithine cyclodeaminase</fullName>
    </recommendedName>
</protein>
<proteinExistence type="inferred from homology"/>
<feature type="region of interest" description="Disordered" evidence="2">
    <location>
        <begin position="217"/>
        <end position="236"/>
    </location>
</feature>
<dbReference type="AlphaFoldDB" id="A0A2T9JX94"/>
<reference evidence="3 4" key="1">
    <citation type="submission" date="2018-04" db="EMBL/GenBank/DDBJ databases">
        <title>The genome sequence of Caulobacter sp. 736.</title>
        <authorList>
            <person name="Gao J."/>
            <person name="Sun J."/>
        </authorList>
    </citation>
    <scope>NUCLEOTIDE SEQUENCE [LARGE SCALE GENOMIC DNA]</scope>
    <source>
        <strain evidence="3 4">736</strain>
    </source>
</reference>
<feature type="compositionally biased region" description="Basic and acidic residues" evidence="2">
    <location>
        <begin position="329"/>
        <end position="347"/>
    </location>
</feature>
<evidence type="ECO:0000256" key="2">
    <source>
        <dbReference type="SAM" id="MobiDB-lite"/>
    </source>
</evidence>
<dbReference type="Gene3D" id="3.40.50.720">
    <property type="entry name" value="NAD(P)-binding Rossmann-like Domain"/>
    <property type="match status" value="1"/>
</dbReference>
<evidence type="ECO:0000256" key="1">
    <source>
        <dbReference type="ARBA" id="ARBA00008903"/>
    </source>
</evidence>
<dbReference type="InterPro" id="IPR003462">
    <property type="entry name" value="ODC_Mu_crystall"/>
</dbReference>
<evidence type="ECO:0008006" key="5">
    <source>
        <dbReference type="Google" id="ProtNLM"/>
    </source>
</evidence>
<dbReference type="InterPro" id="IPR023401">
    <property type="entry name" value="ODC_N"/>
</dbReference>
<dbReference type="PANTHER" id="PTHR13812">
    <property type="entry name" value="KETIMINE REDUCTASE MU-CRYSTALLIN"/>
    <property type="match status" value="1"/>
</dbReference>